<dbReference type="SUPFAM" id="SSF49417">
    <property type="entry name" value="p53-like transcription factors"/>
    <property type="match status" value="1"/>
</dbReference>
<dbReference type="SUPFAM" id="SSF47719">
    <property type="entry name" value="p53 tetramerization domain"/>
    <property type="match status" value="1"/>
</dbReference>
<dbReference type="GO" id="GO:0051262">
    <property type="term" value="P:protein tetramerization"/>
    <property type="evidence" value="ECO:0007669"/>
    <property type="project" value="InterPro"/>
</dbReference>
<evidence type="ECO:0000256" key="3">
    <source>
        <dbReference type="ARBA" id="ARBA00022703"/>
    </source>
</evidence>
<evidence type="ECO:0000256" key="11">
    <source>
        <dbReference type="PIRSR" id="PIRSR602117-1"/>
    </source>
</evidence>
<dbReference type="GO" id="GO:0000981">
    <property type="term" value="F:DNA-binding transcription factor activity, RNA polymerase II-specific"/>
    <property type="evidence" value="ECO:0007669"/>
    <property type="project" value="TreeGrafter"/>
</dbReference>
<protein>
    <submittedName>
        <fullName evidence="15">p53</fullName>
    </submittedName>
</protein>
<organism evidence="15">
    <name type="scientific">Brachionus koreanus</name>
    <dbReference type="NCBI Taxonomy" id="1199090"/>
    <lineage>
        <taxon>Eukaryota</taxon>
        <taxon>Metazoa</taxon>
        <taxon>Spiralia</taxon>
        <taxon>Gnathifera</taxon>
        <taxon>Rotifera</taxon>
        <taxon>Eurotatoria</taxon>
        <taxon>Monogononta</taxon>
        <taxon>Pseudotrocha</taxon>
        <taxon>Ploima</taxon>
        <taxon>Brachionidae</taxon>
        <taxon>Brachionus</taxon>
    </lineage>
</organism>
<feature type="binding site" evidence="11">
    <location>
        <position position="247"/>
    </location>
    <ligand>
        <name>Zn(2+)</name>
        <dbReference type="ChEBI" id="CHEBI:29105"/>
    </ligand>
</feature>
<dbReference type="SUPFAM" id="SSF47769">
    <property type="entry name" value="SAM/Pointed domain"/>
    <property type="match status" value="1"/>
</dbReference>
<sequence length="512" mass="57763">MAQNNGLSFLSKFDPNEFYDIAKDLPTTIELAEQNEDSSSNNNVEVIGTHLLLPHTSMSQVLNSYLNANEDSPLIEFDTLHNMLSPIDNGPPPSKLPSIDCFSGPDNFNISVINSEAPVKKSASWAFSLKLNKLNCHPNVACPVDIFVSSLPPSGSVVRATAVFSKYEHIEQVVTRCENHKKSKEFDSDADISESALSHFIRCRHAKPYYEEELITGRQSVTVPFEKPQTGSAFSTVLYQFMCYSSCVGGSQKPLKIVLTLEYKGEILGRNSFEIKICACPGRDRATDENKYNRLKKNALDKPPAKSDSLKLNNNEKKNSILNQEGNEEAFTLVVKGRKNYEILKNLYDALRIQELYKRMKKTDSQTGQLIKSGSLLVRKSSEMGKRKCESIKTLEKFLESCEMSAYYNIIISKGIKDLQGLLSSNRKKINSLKISQSDTNKLWNSIQNFKNNQKNDSFKKIKSNNCESFNSIANFDFNQSNLITDSFLNPNSDKYIRLTKYQVKYTLGQNQ</sequence>
<dbReference type="InterPro" id="IPR002117">
    <property type="entry name" value="p53_tumour_suppressor"/>
</dbReference>
<dbReference type="InterPro" id="IPR010991">
    <property type="entry name" value="p53_tetrameristn"/>
</dbReference>
<dbReference type="GO" id="GO:0006915">
    <property type="term" value="P:apoptotic process"/>
    <property type="evidence" value="ECO:0007669"/>
    <property type="project" value="UniProtKB-KW"/>
</dbReference>
<dbReference type="Gene3D" id="1.10.150.50">
    <property type="entry name" value="Transcription Factor, Ets-1"/>
    <property type="match status" value="1"/>
</dbReference>
<dbReference type="InterPro" id="IPR013761">
    <property type="entry name" value="SAM/pointed_sf"/>
</dbReference>
<evidence type="ECO:0000256" key="10">
    <source>
        <dbReference type="ARBA" id="ARBA00023242"/>
    </source>
</evidence>
<dbReference type="GO" id="GO:0005634">
    <property type="term" value="C:nucleus"/>
    <property type="evidence" value="ECO:0007669"/>
    <property type="project" value="UniProtKB-SubCell"/>
</dbReference>
<dbReference type="SMR" id="A0A088DIC9"/>
<name>A0A088DIC9_9BILA</name>
<evidence type="ECO:0000259" key="13">
    <source>
        <dbReference type="Pfam" id="PF00870"/>
    </source>
</evidence>
<comment type="subcellular location">
    <subcellularLocation>
        <location evidence="1">Nucleus</location>
    </subcellularLocation>
</comment>
<evidence type="ECO:0000259" key="14">
    <source>
        <dbReference type="Pfam" id="PF07710"/>
    </source>
</evidence>
<dbReference type="GO" id="GO:0046872">
    <property type="term" value="F:metal ion binding"/>
    <property type="evidence" value="ECO:0007669"/>
    <property type="project" value="UniProtKB-KW"/>
</dbReference>
<dbReference type="InterPro" id="IPR036674">
    <property type="entry name" value="p53_tetramer_sf"/>
</dbReference>
<dbReference type="InterPro" id="IPR011615">
    <property type="entry name" value="p53_DNA-bd"/>
</dbReference>
<dbReference type="PANTHER" id="PTHR11447">
    <property type="entry name" value="CELLULAR TUMOR ANTIGEN P53"/>
    <property type="match status" value="1"/>
</dbReference>
<dbReference type="GO" id="GO:0000978">
    <property type="term" value="F:RNA polymerase II cis-regulatory region sequence-specific DNA binding"/>
    <property type="evidence" value="ECO:0007669"/>
    <property type="project" value="TreeGrafter"/>
</dbReference>
<keyword evidence="6" id="KW-0805">Transcription regulation</keyword>
<feature type="binding site" evidence="11">
    <location>
        <position position="177"/>
    </location>
    <ligand>
        <name>Zn(2+)</name>
        <dbReference type="ChEBI" id="CHEBI:29105"/>
    </ligand>
</feature>
<feature type="binding site" evidence="11">
    <location>
        <position position="243"/>
    </location>
    <ligand>
        <name>Zn(2+)</name>
        <dbReference type="ChEBI" id="CHEBI:29105"/>
    </ligand>
</feature>
<keyword evidence="7" id="KW-0238">DNA-binding</keyword>
<comment type="similarity">
    <text evidence="2">Belongs to the p53 family.</text>
</comment>
<dbReference type="Gene3D" id="4.10.170.10">
    <property type="entry name" value="p53-like tetramerisation domain"/>
    <property type="match status" value="1"/>
</dbReference>
<keyword evidence="3" id="KW-0053">Apoptosis</keyword>
<dbReference type="Gene3D" id="2.60.40.720">
    <property type="match status" value="1"/>
</dbReference>
<comment type="cofactor">
    <cofactor evidence="11">
        <name>Zn(2+)</name>
        <dbReference type="ChEBI" id="CHEBI:29105"/>
    </cofactor>
    <text evidence="11">Binds 1 zinc ion per subunit.</text>
</comment>
<evidence type="ECO:0000256" key="4">
    <source>
        <dbReference type="ARBA" id="ARBA00022723"/>
    </source>
</evidence>
<keyword evidence="10" id="KW-0539">Nucleus</keyword>
<evidence type="ECO:0000256" key="5">
    <source>
        <dbReference type="ARBA" id="ARBA00022833"/>
    </source>
</evidence>
<evidence type="ECO:0000256" key="2">
    <source>
        <dbReference type="ARBA" id="ARBA00006167"/>
    </source>
</evidence>
<keyword evidence="9" id="KW-0804">Transcription</keyword>
<dbReference type="PRINTS" id="PR00386">
    <property type="entry name" value="P53SUPPRESSR"/>
</dbReference>
<feature type="binding site" evidence="11">
    <location>
        <position position="180"/>
    </location>
    <ligand>
        <name>Zn(2+)</name>
        <dbReference type="ChEBI" id="CHEBI:29105"/>
    </ligand>
</feature>
<evidence type="ECO:0000256" key="6">
    <source>
        <dbReference type="ARBA" id="ARBA00023015"/>
    </source>
</evidence>
<evidence type="ECO:0000256" key="8">
    <source>
        <dbReference type="ARBA" id="ARBA00023159"/>
    </source>
</evidence>
<evidence type="ECO:0000256" key="7">
    <source>
        <dbReference type="ARBA" id="ARBA00023125"/>
    </source>
</evidence>
<proteinExistence type="evidence at transcript level"/>
<dbReference type="AlphaFoldDB" id="A0A088DIC9"/>
<feature type="domain" description="p53 tetramerisation" evidence="14">
    <location>
        <begin position="325"/>
        <end position="355"/>
    </location>
</feature>
<dbReference type="Pfam" id="PF07710">
    <property type="entry name" value="P53_tetramer"/>
    <property type="match status" value="1"/>
</dbReference>
<evidence type="ECO:0000313" key="15">
    <source>
        <dbReference type="EMBL" id="AIL94181.1"/>
    </source>
</evidence>
<keyword evidence="8" id="KW-0010">Activator</keyword>
<dbReference type="PANTHER" id="PTHR11447:SF16">
    <property type="entry name" value="P53 PROTEIN LONG FORM VARIANT 1"/>
    <property type="match status" value="1"/>
</dbReference>
<dbReference type="InterPro" id="IPR012346">
    <property type="entry name" value="p53/RUNT-type_TF_DNA-bd_sf"/>
</dbReference>
<keyword evidence="5 11" id="KW-0862">Zinc</keyword>
<evidence type="ECO:0000256" key="9">
    <source>
        <dbReference type="ARBA" id="ARBA00023163"/>
    </source>
</evidence>
<accession>A0A088DIC9</accession>
<dbReference type="CDD" id="cd08367">
    <property type="entry name" value="P53"/>
    <property type="match status" value="1"/>
</dbReference>
<evidence type="ECO:0000256" key="12">
    <source>
        <dbReference type="PIRSR" id="PIRSR602117-2"/>
    </source>
</evidence>
<keyword evidence="4 11" id="KW-0479">Metal-binding</keyword>
<reference evidence="15" key="1">
    <citation type="journal article" date="2014" name="Aquat. Toxicol.">
        <title>Sublethal gamma irradiation affects reproductive impairment and elevates antioxidant enzyme and DNA repair activities in the monogonont rotifer Brachionus koreanus.</title>
        <authorList>
            <person name="Han J."/>
            <person name="Won E.J."/>
            <person name="Kim I.C."/>
            <person name="Yim J.H."/>
            <person name="Lee S.J."/>
            <person name="Lee J.S."/>
        </authorList>
    </citation>
    <scope>NUCLEOTIDE SEQUENCE</scope>
</reference>
<feature type="domain" description="p53 DNA-binding" evidence="13">
    <location>
        <begin position="104"/>
        <end position="291"/>
    </location>
</feature>
<evidence type="ECO:0000256" key="1">
    <source>
        <dbReference type="ARBA" id="ARBA00004123"/>
    </source>
</evidence>
<feature type="site" description="Interaction with DNA" evidence="12">
    <location>
        <position position="121"/>
    </location>
</feature>
<dbReference type="InterPro" id="IPR008967">
    <property type="entry name" value="p53-like_TF_DNA-bd_sf"/>
</dbReference>
<dbReference type="EMBL" id="KJ526612">
    <property type="protein sequence ID" value="AIL94181.1"/>
    <property type="molecule type" value="mRNA"/>
</dbReference>
<dbReference type="Pfam" id="PF00870">
    <property type="entry name" value="P53"/>
    <property type="match status" value="1"/>
</dbReference>